<keyword evidence="1" id="KW-0175">Coiled coil</keyword>
<reference evidence="2 3" key="1">
    <citation type="submission" date="2016-04" db="EMBL/GenBank/DDBJ databases">
        <title>Genome analyses suggest a sexual origin of heterokaryosis in a supposedly ancient asexual fungus.</title>
        <authorList>
            <person name="Ropars J."/>
            <person name="Sedzielewska K."/>
            <person name="Noel J."/>
            <person name="Charron P."/>
            <person name="Farinelli L."/>
            <person name="Marton T."/>
            <person name="Kruger M."/>
            <person name="Pelin A."/>
            <person name="Brachmann A."/>
            <person name="Corradi N."/>
        </authorList>
    </citation>
    <scope>NUCLEOTIDE SEQUENCE [LARGE SCALE GENOMIC DNA]</scope>
    <source>
        <strain evidence="2 3">C2</strain>
    </source>
</reference>
<gene>
    <name evidence="2" type="ORF">RhiirC2_471971</name>
</gene>
<dbReference type="Proteomes" id="UP000233469">
    <property type="component" value="Unassembled WGS sequence"/>
</dbReference>
<comment type="caution">
    <text evidence="2">The sequence shown here is derived from an EMBL/GenBank/DDBJ whole genome shotgun (WGS) entry which is preliminary data.</text>
</comment>
<organism evidence="2 3">
    <name type="scientific">Rhizophagus irregularis</name>
    <dbReference type="NCBI Taxonomy" id="588596"/>
    <lineage>
        <taxon>Eukaryota</taxon>
        <taxon>Fungi</taxon>
        <taxon>Fungi incertae sedis</taxon>
        <taxon>Mucoromycota</taxon>
        <taxon>Glomeromycotina</taxon>
        <taxon>Glomeromycetes</taxon>
        <taxon>Glomerales</taxon>
        <taxon>Glomeraceae</taxon>
        <taxon>Rhizophagus</taxon>
    </lineage>
</organism>
<dbReference type="EMBL" id="LLXL01000639">
    <property type="protein sequence ID" value="PKK70275.1"/>
    <property type="molecule type" value="Genomic_DNA"/>
</dbReference>
<dbReference type="VEuPathDB" id="FungiDB:RhiirFUN_004633"/>
<feature type="coiled-coil region" evidence="1">
    <location>
        <begin position="100"/>
        <end position="168"/>
    </location>
</feature>
<dbReference type="AlphaFoldDB" id="A0A2N1N8M1"/>
<reference evidence="2 3" key="2">
    <citation type="submission" date="2017-10" db="EMBL/GenBank/DDBJ databases">
        <title>Extensive intraspecific genome diversity in a model arbuscular mycorrhizal fungus.</title>
        <authorList>
            <person name="Chen E.C.H."/>
            <person name="Morin E."/>
            <person name="Baudet D."/>
            <person name="Noel J."/>
            <person name="Ndikumana S."/>
            <person name="Charron P."/>
            <person name="St-Onge C."/>
            <person name="Giorgi J."/>
            <person name="Grigoriev I.V."/>
            <person name="Roux C."/>
            <person name="Martin F.M."/>
            <person name="Corradi N."/>
        </authorList>
    </citation>
    <scope>NUCLEOTIDE SEQUENCE [LARGE SCALE GENOMIC DNA]</scope>
    <source>
        <strain evidence="2 3">C2</strain>
    </source>
</reference>
<accession>A0A2N1N8M1</accession>
<name>A0A2N1N8M1_9GLOM</name>
<evidence type="ECO:0000256" key="1">
    <source>
        <dbReference type="SAM" id="Coils"/>
    </source>
</evidence>
<dbReference type="InterPro" id="IPR025212">
    <property type="entry name" value="CAD_CENP-Q"/>
</dbReference>
<dbReference type="VEuPathDB" id="FungiDB:FUN_024121"/>
<evidence type="ECO:0008006" key="4">
    <source>
        <dbReference type="Google" id="ProtNLM"/>
    </source>
</evidence>
<proteinExistence type="predicted"/>
<sequence length="291" mass="34307">MTIYMHGTEVTLYLRVFFFFLKKEKKPNFIMVNNSINIHEQEESDNEESSEEFYQYRFVSQNTVDKRWKTLSTKSRQHIHDLVLNSIPTVLNNTRGTKRKANLRDLLDKLITKIDEKLETLQVPKTSKTVNFDYDKLHSQNRSLELTLAQELDQISQMEMQLEHEKQLLHEDTKSLTKFRSDKKAVDSRNKMLQRNKLHPLLKEELGEAVEIDEELIKSQFKLSKNKSYDPEKDDQLCEIEKSLSLHLRSIEKTTQPIDDLVYEVEEAGKCLLQLMKNSGLEDKLIDKVFL</sequence>
<dbReference type="Pfam" id="PF13094">
    <property type="entry name" value="CENP-Q"/>
    <property type="match status" value="1"/>
</dbReference>
<protein>
    <recommendedName>
        <fullName evidence="4">Kinetochore protein fta7</fullName>
    </recommendedName>
</protein>
<evidence type="ECO:0000313" key="2">
    <source>
        <dbReference type="EMBL" id="PKK70275.1"/>
    </source>
</evidence>
<evidence type="ECO:0000313" key="3">
    <source>
        <dbReference type="Proteomes" id="UP000233469"/>
    </source>
</evidence>
<dbReference type="VEuPathDB" id="FungiDB:RhiirA1_448121"/>